<dbReference type="EMBL" id="AP023356">
    <property type="protein sequence ID" value="BCJ41100.1"/>
    <property type="molecule type" value="Genomic_DNA"/>
</dbReference>
<reference evidence="2 3" key="1">
    <citation type="submission" date="2020-08" db="EMBL/GenBank/DDBJ databases">
        <title>Whole genome shotgun sequence of Actinoplanes ianthinogenes NBRC 13996.</title>
        <authorList>
            <person name="Komaki H."/>
            <person name="Tamura T."/>
        </authorList>
    </citation>
    <scope>NUCLEOTIDE SEQUENCE [LARGE SCALE GENOMIC DNA]</scope>
    <source>
        <strain evidence="2 3">NBRC 13996</strain>
    </source>
</reference>
<dbReference type="Proteomes" id="UP000676967">
    <property type="component" value="Chromosome"/>
</dbReference>
<accession>A0ABM7LPG5</accession>
<proteinExistence type="predicted"/>
<name>A0ABM7LPG5_9ACTN</name>
<dbReference type="GO" id="GO:0016787">
    <property type="term" value="F:hydrolase activity"/>
    <property type="evidence" value="ECO:0007669"/>
    <property type="project" value="UniProtKB-KW"/>
</dbReference>
<dbReference type="InterPro" id="IPR029058">
    <property type="entry name" value="AB_hydrolase_fold"/>
</dbReference>
<protein>
    <submittedName>
        <fullName evidence="2">Hydrolase</fullName>
    </submittedName>
</protein>
<keyword evidence="2" id="KW-0378">Hydrolase</keyword>
<dbReference type="PANTHER" id="PTHR43194">
    <property type="entry name" value="HYDROLASE ALPHA/BETA FOLD FAMILY"/>
    <property type="match status" value="1"/>
</dbReference>
<dbReference type="InterPro" id="IPR000073">
    <property type="entry name" value="AB_hydrolase_1"/>
</dbReference>
<dbReference type="RefSeq" id="WP_189332524.1">
    <property type="nucleotide sequence ID" value="NZ_AP023356.1"/>
</dbReference>
<gene>
    <name evidence="2" type="ORF">Aiant_17570</name>
</gene>
<dbReference type="Gene3D" id="3.40.50.1820">
    <property type="entry name" value="alpha/beta hydrolase"/>
    <property type="match status" value="1"/>
</dbReference>
<dbReference type="PANTHER" id="PTHR43194:SF5">
    <property type="entry name" value="PIMELOYL-[ACYL-CARRIER PROTEIN] METHYL ESTER ESTERASE"/>
    <property type="match status" value="1"/>
</dbReference>
<dbReference type="SUPFAM" id="SSF53474">
    <property type="entry name" value="alpha/beta-Hydrolases"/>
    <property type="match status" value="1"/>
</dbReference>
<feature type="domain" description="AB hydrolase-1" evidence="1">
    <location>
        <begin position="23"/>
        <end position="252"/>
    </location>
</feature>
<keyword evidence="3" id="KW-1185">Reference proteome</keyword>
<evidence type="ECO:0000313" key="3">
    <source>
        <dbReference type="Proteomes" id="UP000676967"/>
    </source>
</evidence>
<organism evidence="2 3">
    <name type="scientific">Actinoplanes ianthinogenes</name>
    <dbReference type="NCBI Taxonomy" id="122358"/>
    <lineage>
        <taxon>Bacteria</taxon>
        <taxon>Bacillati</taxon>
        <taxon>Actinomycetota</taxon>
        <taxon>Actinomycetes</taxon>
        <taxon>Micromonosporales</taxon>
        <taxon>Micromonosporaceae</taxon>
        <taxon>Actinoplanes</taxon>
    </lineage>
</organism>
<evidence type="ECO:0000313" key="2">
    <source>
        <dbReference type="EMBL" id="BCJ41100.1"/>
    </source>
</evidence>
<dbReference type="InterPro" id="IPR050228">
    <property type="entry name" value="Carboxylesterase_BioH"/>
</dbReference>
<dbReference type="Pfam" id="PF12697">
    <property type="entry name" value="Abhydrolase_6"/>
    <property type="match status" value="1"/>
</dbReference>
<evidence type="ECO:0000259" key="1">
    <source>
        <dbReference type="Pfam" id="PF12697"/>
    </source>
</evidence>
<sequence>MMRIAAGDGTEVLAASDGTGPGIVVLHGGMNDESAWRRVAERLTGRFQVVRMRRRRYRADLTPPPGLAAEVADTVALARSLGRPVLLVGHSSGAVVALEALLAEPAAFAGAVLYEPPVVTEQPLGGEAIRRAQAALAAGSPRRAIQIFLRDVVRLPPRTVWPIAALLAMVPRWRWMIPRQIDDNLAIDALGDRRAAYAGIRVPVLLLGGDRSPGHLADRLAALEAAIPGAERTTMPGQGHGANLAAPAEVARIVAGFADRTISH</sequence>